<accession>A0A8J5KLD4</accession>
<evidence type="ECO:0000313" key="1">
    <source>
        <dbReference type="EMBL" id="KAG6492826.1"/>
    </source>
</evidence>
<sequence length="115" mass="12441">MRPGMPLMASASLQRALESPCSSGISATKTKLIHDQLLLCGLGSCRGCAYEAFWMFLLVLKESISKFDAAGVKLIAVGVGTPDKACMLAERERTYLLKHGDFPVSFAYDLLPLSL</sequence>
<dbReference type="Proteomes" id="UP000734854">
    <property type="component" value="Unassembled WGS sequence"/>
</dbReference>
<comment type="caution">
    <text evidence="1">The sequence shown here is derived from an EMBL/GenBank/DDBJ whole genome shotgun (WGS) entry which is preliminary data.</text>
</comment>
<gene>
    <name evidence="1" type="ORF">ZIOFF_047793</name>
</gene>
<reference evidence="1 2" key="1">
    <citation type="submission" date="2020-08" db="EMBL/GenBank/DDBJ databases">
        <title>Plant Genome Project.</title>
        <authorList>
            <person name="Zhang R.-G."/>
        </authorList>
    </citation>
    <scope>NUCLEOTIDE SEQUENCE [LARGE SCALE GENOMIC DNA]</scope>
    <source>
        <tissue evidence="1">Rhizome</tissue>
    </source>
</reference>
<organism evidence="1 2">
    <name type="scientific">Zingiber officinale</name>
    <name type="common">Ginger</name>
    <name type="synonym">Amomum zingiber</name>
    <dbReference type="NCBI Taxonomy" id="94328"/>
    <lineage>
        <taxon>Eukaryota</taxon>
        <taxon>Viridiplantae</taxon>
        <taxon>Streptophyta</taxon>
        <taxon>Embryophyta</taxon>
        <taxon>Tracheophyta</taxon>
        <taxon>Spermatophyta</taxon>
        <taxon>Magnoliopsida</taxon>
        <taxon>Liliopsida</taxon>
        <taxon>Zingiberales</taxon>
        <taxon>Zingiberaceae</taxon>
        <taxon>Zingiber</taxon>
    </lineage>
</organism>
<dbReference type="EMBL" id="JACMSC010000013">
    <property type="protein sequence ID" value="KAG6492826.1"/>
    <property type="molecule type" value="Genomic_DNA"/>
</dbReference>
<keyword evidence="2" id="KW-1185">Reference proteome</keyword>
<proteinExistence type="predicted"/>
<dbReference type="AlphaFoldDB" id="A0A8J5KLD4"/>
<name>A0A8J5KLD4_ZINOF</name>
<protein>
    <submittedName>
        <fullName evidence="1">Uncharacterized protein</fullName>
    </submittedName>
</protein>
<evidence type="ECO:0000313" key="2">
    <source>
        <dbReference type="Proteomes" id="UP000734854"/>
    </source>
</evidence>